<dbReference type="Pfam" id="PF00228">
    <property type="entry name" value="Bowman-Birk_leg"/>
    <property type="match status" value="2"/>
</dbReference>
<dbReference type="PANTHER" id="PTHR33479">
    <property type="entry name" value="BOWMAN-BIRK TYPE BRAN TRYPSIN INHIBITOR"/>
    <property type="match status" value="1"/>
</dbReference>
<keyword evidence="4 6" id="KW-1015">Disulfide bond</keyword>
<feature type="disulfide bond" evidence="6">
    <location>
        <begin position="123"/>
        <end position="138"/>
    </location>
</feature>
<evidence type="ECO:0000256" key="3">
    <source>
        <dbReference type="ARBA" id="ARBA00022900"/>
    </source>
</evidence>
<organism evidence="9 10">
    <name type="scientific">Psophocarpus tetragonolobus</name>
    <name type="common">Winged bean</name>
    <name type="synonym">Dolichos tetragonolobus</name>
    <dbReference type="NCBI Taxonomy" id="3891"/>
    <lineage>
        <taxon>Eukaryota</taxon>
        <taxon>Viridiplantae</taxon>
        <taxon>Streptophyta</taxon>
        <taxon>Embryophyta</taxon>
        <taxon>Tracheophyta</taxon>
        <taxon>Spermatophyta</taxon>
        <taxon>Magnoliopsida</taxon>
        <taxon>eudicotyledons</taxon>
        <taxon>Gunneridae</taxon>
        <taxon>Pentapetalae</taxon>
        <taxon>rosids</taxon>
        <taxon>fabids</taxon>
        <taxon>Fabales</taxon>
        <taxon>Fabaceae</taxon>
        <taxon>Papilionoideae</taxon>
        <taxon>50 kb inversion clade</taxon>
        <taxon>NPAAA clade</taxon>
        <taxon>indigoferoid/millettioid clade</taxon>
        <taxon>Phaseoleae</taxon>
        <taxon>Psophocarpus</taxon>
    </lineage>
</organism>
<evidence type="ECO:0000256" key="7">
    <source>
        <dbReference type="RuleBase" id="RU003856"/>
    </source>
</evidence>
<evidence type="ECO:0000313" key="10">
    <source>
        <dbReference type="Proteomes" id="UP001386955"/>
    </source>
</evidence>
<accession>A0AAN9XJ40</accession>
<evidence type="ECO:0000256" key="6">
    <source>
        <dbReference type="PIRSR" id="PIRSR600877-51"/>
    </source>
</evidence>
<dbReference type="GO" id="GO:0005576">
    <property type="term" value="C:extracellular region"/>
    <property type="evidence" value="ECO:0007669"/>
    <property type="project" value="InterPro"/>
</dbReference>
<feature type="disulfide bond" evidence="6">
    <location>
        <begin position="154"/>
        <end position="162"/>
    </location>
</feature>
<comment type="caution">
    <text evidence="9">The sequence shown here is derived from an EMBL/GenBank/DDBJ whole genome shotgun (WGS) entry which is preliminary data.</text>
</comment>
<sequence length="185" mass="20837">MPQTSFVDQQDPTKGLLRFIHHLQIDETLLRIGGTLLRISYASIFIRDIPKKISVEVLKLKRKEEVREMEMKKVVLVKGALLLFFICFTASANARSNPGSLVTQLLLNGNADYNLKSTTSACCDKCFCTKSNPPICQCRDVGETCHSACKLCLCALSYPPQCYCMDQNTFCYDKCDSSEDKDQKE</sequence>
<feature type="domain" description="Bowman-Birk serine protease inhibitors family" evidence="8">
    <location>
        <begin position="122"/>
        <end position="175"/>
    </location>
</feature>
<dbReference type="Gene3D" id="2.10.69.10">
    <property type="entry name" value="Cysteine Protease (Bromelain) Inhibitor, subunit H"/>
    <property type="match status" value="1"/>
</dbReference>
<protein>
    <recommendedName>
        <fullName evidence="8">Bowman-Birk serine protease inhibitors family domain-containing protein</fullName>
    </recommendedName>
</protein>
<dbReference type="SUPFAM" id="SSF57247">
    <property type="entry name" value="Bowman-Birk inhibitor, BBI"/>
    <property type="match status" value="1"/>
</dbReference>
<evidence type="ECO:0000313" key="9">
    <source>
        <dbReference type="EMBL" id="KAK7394782.1"/>
    </source>
</evidence>
<keyword evidence="3 7" id="KW-0722">Serine protease inhibitor</keyword>
<feature type="disulfide bond" evidence="6">
    <location>
        <begin position="149"/>
        <end position="164"/>
    </location>
</feature>
<feature type="site" description="Reactive bond for trypsin" evidence="5">
    <location>
        <begin position="156"/>
        <end position="157"/>
    </location>
</feature>
<feature type="disulfide bond" evidence="6">
    <location>
        <begin position="145"/>
        <end position="152"/>
    </location>
</feature>
<evidence type="ECO:0000256" key="4">
    <source>
        <dbReference type="ARBA" id="ARBA00023157"/>
    </source>
</evidence>
<name>A0AAN9XJ40_PSOTE</name>
<feature type="disulfide bond" evidence="6">
    <location>
        <begin position="126"/>
        <end position="171"/>
    </location>
</feature>
<dbReference type="PANTHER" id="PTHR33479:SF18">
    <property type="entry name" value="INHIBITOR, PUTATIVE-RELATED"/>
    <property type="match status" value="1"/>
</dbReference>
<feature type="disulfide bond" evidence="6">
    <location>
        <begin position="128"/>
        <end position="136"/>
    </location>
</feature>
<reference evidence="9 10" key="1">
    <citation type="submission" date="2024-01" db="EMBL/GenBank/DDBJ databases">
        <title>The genomes of 5 underutilized Papilionoideae crops provide insights into root nodulation and disease resistanc.</title>
        <authorList>
            <person name="Jiang F."/>
        </authorList>
    </citation>
    <scope>NUCLEOTIDE SEQUENCE [LARGE SCALE GENOMIC DNA]</scope>
    <source>
        <strain evidence="9">DUOXIRENSHENG_FW03</strain>
        <tissue evidence="9">Leaves</tissue>
    </source>
</reference>
<dbReference type="AlphaFoldDB" id="A0AAN9XJ40"/>
<proteinExistence type="inferred from homology"/>
<evidence type="ECO:0000259" key="8">
    <source>
        <dbReference type="SMART" id="SM00269"/>
    </source>
</evidence>
<evidence type="ECO:0000256" key="5">
    <source>
        <dbReference type="PIRSR" id="PIRSR600877-50"/>
    </source>
</evidence>
<comment type="similarity">
    <text evidence="1 7">Belongs to the Bowman-Birk serine protease inhibitor family.</text>
</comment>
<dbReference type="SMART" id="SM00269">
    <property type="entry name" value="BowB"/>
    <property type="match status" value="1"/>
</dbReference>
<dbReference type="EMBL" id="JAYMYS010000004">
    <property type="protein sequence ID" value="KAK7394782.1"/>
    <property type="molecule type" value="Genomic_DNA"/>
</dbReference>
<dbReference type="InterPro" id="IPR000877">
    <property type="entry name" value="Prot_inh_BBI"/>
</dbReference>
<evidence type="ECO:0000256" key="2">
    <source>
        <dbReference type="ARBA" id="ARBA00022690"/>
    </source>
</evidence>
<keyword evidence="10" id="KW-1185">Reference proteome</keyword>
<dbReference type="Proteomes" id="UP001386955">
    <property type="component" value="Unassembled WGS sequence"/>
</dbReference>
<feature type="disulfide bond" evidence="6">
    <location>
        <begin position="122"/>
        <end position="175"/>
    </location>
</feature>
<dbReference type="InterPro" id="IPR035995">
    <property type="entry name" value="Bowman-Birk_prot_inh"/>
</dbReference>
<evidence type="ECO:0000256" key="1">
    <source>
        <dbReference type="ARBA" id="ARBA00008506"/>
    </source>
</evidence>
<feature type="site" description="Reactive bond for trypsin" evidence="5">
    <location>
        <begin position="130"/>
        <end position="131"/>
    </location>
</feature>
<dbReference type="CDD" id="cd00023">
    <property type="entry name" value="BBI"/>
    <property type="match status" value="1"/>
</dbReference>
<gene>
    <name evidence="9" type="ORF">VNO78_15321</name>
</gene>
<dbReference type="GO" id="GO:0004867">
    <property type="term" value="F:serine-type endopeptidase inhibitor activity"/>
    <property type="evidence" value="ECO:0007669"/>
    <property type="project" value="UniProtKB-KW"/>
</dbReference>
<keyword evidence="2 7" id="KW-0646">Protease inhibitor</keyword>